<comment type="similarity">
    <text evidence="13">Belongs to the LpxK family.</text>
</comment>
<sequence>MPWPRAWRQRTPLSYALWPLSVLYRLLSRWQQKRLLKQQVTLSVPVIVVGNIVVGGTGKTPFLLWFVEFLRQQGYRPGIVSRGYGRQQATPSLVQPTDSAVAVGDEPLLIAQHANVPVCVGQNRLMAAQWLMQQHPELDVIISDDGLQHLRLPRDLEICLFDGQVVAGNRWLLPAGPLREPLGRLAQVNLVIGKGRALTGSYAVDSVQEHLQGTPTLVMQTAIGEPVPMTVNLSPAPDSSTPIIAYCGIGQPESFFSALRAQGWNIRPFVVSDHAPVNATILEQFRGQTVFMTSKDAVKFRAFELPFAAYEVPLRVQFSDSDMVVLRQVLASVLTRFL</sequence>
<evidence type="ECO:0000313" key="16">
    <source>
        <dbReference type="Proteomes" id="UP001595617"/>
    </source>
</evidence>
<dbReference type="InterPro" id="IPR003758">
    <property type="entry name" value="LpxK"/>
</dbReference>
<evidence type="ECO:0000256" key="3">
    <source>
        <dbReference type="ARBA" id="ARBA00012071"/>
    </source>
</evidence>
<evidence type="ECO:0000256" key="6">
    <source>
        <dbReference type="ARBA" id="ARBA00022556"/>
    </source>
</evidence>
<proteinExistence type="inferred from homology"/>
<evidence type="ECO:0000256" key="9">
    <source>
        <dbReference type="ARBA" id="ARBA00022777"/>
    </source>
</evidence>
<keyword evidence="7 13" id="KW-0808">Transferase</keyword>
<name>A0ABV7ZXU1_9GAMM</name>
<keyword evidence="5 13" id="KW-0444">Lipid biosynthesis</keyword>
<dbReference type="Pfam" id="PF02606">
    <property type="entry name" value="LpxK"/>
    <property type="match status" value="1"/>
</dbReference>
<evidence type="ECO:0000256" key="12">
    <source>
        <dbReference type="ARBA" id="ARBA00029757"/>
    </source>
</evidence>
<keyword evidence="10 13" id="KW-0067">ATP-binding</keyword>
<dbReference type="EC" id="2.7.1.130" evidence="3 13"/>
<evidence type="ECO:0000256" key="14">
    <source>
        <dbReference type="SAM" id="Phobius"/>
    </source>
</evidence>
<keyword evidence="9 13" id="KW-0418">Kinase</keyword>
<dbReference type="GO" id="GO:0009029">
    <property type="term" value="F:lipid-A 4'-kinase activity"/>
    <property type="evidence" value="ECO:0007669"/>
    <property type="project" value="UniProtKB-EC"/>
</dbReference>
<dbReference type="PANTHER" id="PTHR42724:SF1">
    <property type="entry name" value="TETRAACYLDISACCHARIDE 4'-KINASE, MITOCHONDRIAL-RELATED"/>
    <property type="match status" value="1"/>
</dbReference>
<evidence type="ECO:0000256" key="11">
    <source>
        <dbReference type="ARBA" id="ARBA00023098"/>
    </source>
</evidence>
<organism evidence="15 16">
    <name type="scientific">Saccharospirillum mangrovi</name>
    <dbReference type="NCBI Taxonomy" id="2161747"/>
    <lineage>
        <taxon>Bacteria</taxon>
        <taxon>Pseudomonadati</taxon>
        <taxon>Pseudomonadota</taxon>
        <taxon>Gammaproteobacteria</taxon>
        <taxon>Oceanospirillales</taxon>
        <taxon>Saccharospirillaceae</taxon>
        <taxon>Saccharospirillum</taxon>
    </lineage>
</organism>
<evidence type="ECO:0000256" key="5">
    <source>
        <dbReference type="ARBA" id="ARBA00022516"/>
    </source>
</evidence>
<accession>A0ABV7ZXU1</accession>
<dbReference type="NCBIfam" id="TIGR00682">
    <property type="entry name" value="lpxK"/>
    <property type="match status" value="1"/>
</dbReference>
<keyword evidence="6 13" id="KW-0441">Lipid A biosynthesis</keyword>
<protein>
    <recommendedName>
        <fullName evidence="4 13">Tetraacyldisaccharide 4'-kinase</fullName>
        <ecNumber evidence="3 13">2.7.1.130</ecNumber>
    </recommendedName>
    <alternativeName>
        <fullName evidence="12 13">Lipid A 4'-kinase</fullName>
    </alternativeName>
</protein>
<dbReference type="PANTHER" id="PTHR42724">
    <property type="entry name" value="TETRAACYLDISACCHARIDE 4'-KINASE"/>
    <property type="match status" value="1"/>
</dbReference>
<comment type="function">
    <text evidence="1 13">Transfers the gamma-phosphate of ATP to the 4'-position of a tetraacyldisaccharide 1-phosphate intermediate (termed DS-1-P) to form tetraacyldisaccharide 1,4'-bis-phosphate (lipid IVA).</text>
</comment>
<dbReference type="HAMAP" id="MF_00409">
    <property type="entry name" value="LpxK"/>
    <property type="match status" value="1"/>
</dbReference>
<keyword evidence="14" id="KW-0472">Membrane</keyword>
<evidence type="ECO:0000256" key="8">
    <source>
        <dbReference type="ARBA" id="ARBA00022741"/>
    </source>
</evidence>
<dbReference type="SUPFAM" id="SSF52540">
    <property type="entry name" value="P-loop containing nucleoside triphosphate hydrolases"/>
    <property type="match status" value="1"/>
</dbReference>
<comment type="catalytic activity">
    <reaction evidence="13">
        <text>a lipid A disaccharide + ATP = a lipid IVA + ADP + H(+)</text>
        <dbReference type="Rhea" id="RHEA:67840"/>
        <dbReference type="ChEBI" id="CHEBI:15378"/>
        <dbReference type="ChEBI" id="CHEBI:30616"/>
        <dbReference type="ChEBI" id="CHEBI:176343"/>
        <dbReference type="ChEBI" id="CHEBI:176425"/>
        <dbReference type="ChEBI" id="CHEBI:456216"/>
        <dbReference type="EC" id="2.7.1.130"/>
    </reaction>
</comment>
<keyword evidence="14" id="KW-1133">Transmembrane helix</keyword>
<evidence type="ECO:0000256" key="13">
    <source>
        <dbReference type="HAMAP-Rule" id="MF_00409"/>
    </source>
</evidence>
<evidence type="ECO:0000313" key="15">
    <source>
        <dbReference type="EMBL" id="MFC3852970.1"/>
    </source>
</evidence>
<keyword evidence="16" id="KW-1185">Reference proteome</keyword>
<comment type="caution">
    <text evidence="15">The sequence shown here is derived from an EMBL/GenBank/DDBJ whole genome shotgun (WGS) entry which is preliminary data.</text>
</comment>
<feature type="transmembrane region" description="Helical" evidence="14">
    <location>
        <begin position="40"/>
        <end position="67"/>
    </location>
</feature>
<keyword evidence="11 13" id="KW-0443">Lipid metabolism</keyword>
<evidence type="ECO:0000256" key="10">
    <source>
        <dbReference type="ARBA" id="ARBA00022840"/>
    </source>
</evidence>
<gene>
    <name evidence="13 15" type="primary">lpxK</name>
    <name evidence="15" type="ORF">ACFOOG_09035</name>
</gene>
<feature type="binding site" evidence="13">
    <location>
        <begin position="53"/>
        <end position="60"/>
    </location>
    <ligand>
        <name>ATP</name>
        <dbReference type="ChEBI" id="CHEBI:30616"/>
    </ligand>
</feature>
<keyword evidence="8 13" id="KW-0547">Nucleotide-binding</keyword>
<dbReference type="InterPro" id="IPR027417">
    <property type="entry name" value="P-loop_NTPase"/>
</dbReference>
<dbReference type="EMBL" id="JBHRYR010000003">
    <property type="protein sequence ID" value="MFC3852970.1"/>
    <property type="molecule type" value="Genomic_DNA"/>
</dbReference>
<comment type="pathway">
    <text evidence="2 13">Glycolipid biosynthesis; lipid IV(A) biosynthesis; lipid IV(A) from (3R)-3-hydroxytetradecanoyl-[acyl-carrier-protein] and UDP-N-acetyl-alpha-D-glucosamine: step 6/6.</text>
</comment>
<dbReference type="Proteomes" id="UP001595617">
    <property type="component" value="Unassembled WGS sequence"/>
</dbReference>
<keyword evidence="14" id="KW-0812">Transmembrane</keyword>
<evidence type="ECO:0000256" key="7">
    <source>
        <dbReference type="ARBA" id="ARBA00022679"/>
    </source>
</evidence>
<evidence type="ECO:0000256" key="1">
    <source>
        <dbReference type="ARBA" id="ARBA00002274"/>
    </source>
</evidence>
<reference evidence="16" key="1">
    <citation type="journal article" date="2019" name="Int. J. Syst. Evol. Microbiol.">
        <title>The Global Catalogue of Microorganisms (GCM) 10K type strain sequencing project: providing services to taxonomists for standard genome sequencing and annotation.</title>
        <authorList>
            <consortium name="The Broad Institute Genomics Platform"/>
            <consortium name="The Broad Institute Genome Sequencing Center for Infectious Disease"/>
            <person name="Wu L."/>
            <person name="Ma J."/>
        </authorList>
    </citation>
    <scope>NUCLEOTIDE SEQUENCE [LARGE SCALE GENOMIC DNA]</scope>
    <source>
        <strain evidence="16">IBRC 10765</strain>
    </source>
</reference>
<evidence type="ECO:0000256" key="4">
    <source>
        <dbReference type="ARBA" id="ARBA00016436"/>
    </source>
</evidence>
<dbReference type="RefSeq" id="WP_380695678.1">
    <property type="nucleotide sequence ID" value="NZ_JBHRYR010000003.1"/>
</dbReference>
<evidence type="ECO:0000256" key="2">
    <source>
        <dbReference type="ARBA" id="ARBA00004870"/>
    </source>
</evidence>